<gene>
    <name evidence="1" type="ORF">METZ01_LOCUS150128</name>
</gene>
<protein>
    <submittedName>
        <fullName evidence="1">Uncharacterized protein</fullName>
    </submittedName>
</protein>
<evidence type="ECO:0000313" key="1">
    <source>
        <dbReference type="EMBL" id="SVA97274.1"/>
    </source>
</evidence>
<organism evidence="1">
    <name type="scientific">marine metagenome</name>
    <dbReference type="NCBI Taxonomy" id="408172"/>
    <lineage>
        <taxon>unclassified sequences</taxon>
        <taxon>metagenomes</taxon>
        <taxon>ecological metagenomes</taxon>
    </lineage>
</organism>
<dbReference type="AlphaFoldDB" id="A0A382A765"/>
<dbReference type="EMBL" id="UINC01024163">
    <property type="protein sequence ID" value="SVA97274.1"/>
    <property type="molecule type" value="Genomic_DNA"/>
</dbReference>
<sequence length="56" mass="6634">MKKAVIEILYEDEPVLGSRTNGQYLVREYENEEELGGSFYKTLEEAEARVREYQEM</sequence>
<proteinExistence type="predicted"/>
<name>A0A382A765_9ZZZZ</name>
<accession>A0A382A765</accession>
<reference evidence="1" key="1">
    <citation type="submission" date="2018-05" db="EMBL/GenBank/DDBJ databases">
        <authorList>
            <person name="Lanie J.A."/>
            <person name="Ng W.-L."/>
            <person name="Kazmierczak K.M."/>
            <person name="Andrzejewski T.M."/>
            <person name="Davidsen T.M."/>
            <person name="Wayne K.J."/>
            <person name="Tettelin H."/>
            <person name="Glass J.I."/>
            <person name="Rusch D."/>
            <person name="Podicherti R."/>
            <person name="Tsui H.-C.T."/>
            <person name="Winkler M.E."/>
        </authorList>
    </citation>
    <scope>NUCLEOTIDE SEQUENCE</scope>
</reference>